<feature type="domain" description="Retrotransposon gag" evidence="2">
    <location>
        <begin position="6"/>
        <end position="95"/>
    </location>
</feature>
<accession>A0A1U7Z192</accession>
<dbReference type="eggNOG" id="ENOG502SDUF">
    <property type="taxonomic scope" value="Eukaryota"/>
</dbReference>
<gene>
    <name evidence="4" type="primary">LOC104589249</name>
</gene>
<organism evidence="3 4">
    <name type="scientific">Nelumbo nucifera</name>
    <name type="common">Sacred lotus</name>
    <dbReference type="NCBI Taxonomy" id="4432"/>
    <lineage>
        <taxon>Eukaryota</taxon>
        <taxon>Viridiplantae</taxon>
        <taxon>Streptophyta</taxon>
        <taxon>Embryophyta</taxon>
        <taxon>Tracheophyta</taxon>
        <taxon>Spermatophyta</taxon>
        <taxon>Magnoliopsida</taxon>
        <taxon>Proteales</taxon>
        <taxon>Nelumbonaceae</taxon>
        <taxon>Nelumbo</taxon>
    </lineage>
</organism>
<name>A0A1U7Z192_NELNU</name>
<dbReference type="Pfam" id="PF03732">
    <property type="entry name" value="Retrotrans_gag"/>
    <property type="match status" value="1"/>
</dbReference>
<feature type="compositionally biased region" description="Basic and acidic residues" evidence="1">
    <location>
        <begin position="130"/>
        <end position="150"/>
    </location>
</feature>
<dbReference type="KEGG" id="nnu:104589249"/>
<dbReference type="InterPro" id="IPR005162">
    <property type="entry name" value="Retrotrans_gag_dom"/>
</dbReference>
<feature type="region of interest" description="Disordered" evidence="1">
    <location>
        <begin position="120"/>
        <end position="150"/>
    </location>
</feature>
<evidence type="ECO:0000313" key="3">
    <source>
        <dbReference type="Proteomes" id="UP000189703"/>
    </source>
</evidence>
<sequence length="150" mass="17240">MCKALVATLTGPALTRYSSLPPCSIASWEQLKTQFYAQFTTSQKHRKTSTSLMQVRQRKVESLRGYLARFNKQALQVRSLNQSMVVTAIQHGLRPSPFNFSISKNPLQTLDALMSHAQKNINTEEAQTQLRDEEERPDKKRRDTEERKSK</sequence>
<feature type="compositionally biased region" description="Polar residues" evidence="1">
    <location>
        <begin position="120"/>
        <end position="129"/>
    </location>
</feature>
<evidence type="ECO:0000256" key="1">
    <source>
        <dbReference type="SAM" id="MobiDB-lite"/>
    </source>
</evidence>
<dbReference type="OrthoDB" id="1737504at2759"/>
<keyword evidence="3" id="KW-1185">Reference proteome</keyword>
<dbReference type="Proteomes" id="UP000189703">
    <property type="component" value="Unplaced"/>
</dbReference>
<dbReference type="AlphaFoldDB" id="A0A1U7Z192"/>
<evidence type="ECO:0000313" key="4">
    <source>
        <dbReference type="RefSeq" id="XP_010245802.1"/>
    </source>
</evidence>
<dbReference type="OMA" id="HAQKNIN"/>
<reference evidence="4" key="1">
    <citation type="submission" date="2025-08" db="UniProtKB">
        <authorList>
            <consortium name="RefSeq"/>
        </authorList>
    </citation>
    <scope>IDENTIFICATION</scope>
</reference>
<dbReference type="RefSeq" id="XP_010245802.1">
    <property type="nucleotide sequence ID" value="XM_010247500.1"/>
</dbReference>
<evidence type="ECO:0000259" key="2">
    <source>
        <dbReference type="Pfam" id="PF03732"/>
    </source>
</evidence>
<dbReference type="GeneID" id="104589249"/>
<dbReference type="PANTHER" id="PTHR33223">
    <property type="entry name" value="CCHC-TYPE DOMAIN-CONTAINING PROTEIN"/>
    <property type="match status" value="1"/>
</dbReference>
<dbReference type="PANTHER" id="PTHR33223:SF10">
    <property type="entry name" value="AMINOTRANSFERASE-LIKE PLANT MOBILE DOMAIN-CONTAINING PROTEIN"/>
    <property type="match status" value="1"/>
</dbReference>
<proteinExistence type="predicted"/>
<protein>
    <submittedName>
        <fullName evidence="4">Uncharacterized protein LOC104589249</fullName>
    </submittedName>
</protein>
<dbReference type="InParanoid" id="A0A1U7Z192"/>